<feature type="transmembrane region" description="Helical" evidence="5">
    <location>
        <begin position="14"/>
        <end position="39"/>
    </location>
</feature>
<sequence length="70" mass="8082">MLLTPNAMSRRMRFGLYFTTGVIALFLLLPIVFIVLLSFGSSQWLVFPPPGWTFKWYGQFFSNPDWMSAA</sequence>
<proteinExistence type="predicted"/>
<dbReference type="EMBL" id="JAOSHO010001103">
    <property type="protein sequence ID" value="MCW1248516.1"/>
    <property type="molecule type" value="Genomic_DNA"/>
</dbReference>
<gene>
    <name evidence="6" type="ORF">OC610_29125</name>
</gene>
<keyword evidence="4 5" id="KW-0472">Membrane</keyword>
<dbReference type="SUPFAM" id="SSF161098">
    <property type="entry name" value="MetI-like"/>
    <property type="match status" value="1"/>
</dbReference>
<reference evidence="6" key="1">
    <citation type="submission" date="2022-07" db="EMBL/GenBank/DDBJ databases">
        <title>Pseudomonas agronomica sp. nov.: a novel bacterium with biotechnological application in the synthesis of biofertilizers from valorized agricultural residues.</title>
        <authorList>
            <person name="Robas M."/>
            <person name="Fernandez V.M."/>
            <person name="Luna L."/>
            <person name="Provanza A."/>
            <person name="Jimenez P.A."/>
        </authorList>
    </citation>
    <scope>NUCLEOTIDE SEQUENCE</scope>
    <source>
        <strain evidence="6">SAICEU22T</strain>
    </source>
</reference>
<dbReference type="RefSeq" id="WP_408636683.1">
    <property type="nucleotide sequence ID" value="NZ_JAOSHO010001103.1"/>
</dbReference>
<evidence type="ECO:0000256" key="5">
    <source>
        <dbReference type="SAM" id="Phobius"/>
    </source>
</evidence>
<dbReference type="Proteomes" id="UP001061999">
    <property type="component" value="Unassembled WGS sequence"/>
</dbReference>
<feature type="non-terminal residue" evidence="6">
    <location>
        <position position="70"/>
    </location>
</feature>
<evidence type="ECO:0000313" key="6">
    <source>
        <dbReference type="EMBL" id="MCW1248516.1"/>
    </source>
</evidence>
<dbReference type="Gene3D" id="1.10.3720.10">
    <property type="entry name" value="MetI-like"/>
    <property type="match status" value="1"/>
</dbReference>
<protein>
    <submittedName>
        <fullName evidence="6">ABC transporter permease</fullName>
    </submittedName>
</protein>
<comment type="subcellular location">
    <subcellularLocation>
        <location evidence="1">Membrane</location>
        <topology evidence="1">Multi-pass membrane protein</topology>
    </subcellularLocation>
</comment>
<comment type="caution">
    <text evidence="6">The sequence shown here is derived from an EMBL/GenBank/DDBJ whole genome shotgun (WGS) entry which is preliminary data.</text>
</comment>
<name>A0ABT3FHH3_9PSED</name>
<organism evidence="6 7">
    <name type="scientific">Pseudomonas agronomica</name>
    <dbReference type="NCBI Taxonomy" id="2979328"/>
    <lineage>
        <taxon>Bacteria</taxon>
        <taxon>Pseudomonadati</taxon>
        <taxon>Pseudomonadota</taxon>
        <taxon>Gammaproteobacteria</taxon>
        <taxon>Pseudomonadales</taxon>
        <taxon>Pseudomonadaceae</taxon>
        <taxon>Pseudomonas</taxon>
    </lineage>
</organism>
<keyword evidence="2 5" id="KW-0812">Transmembrane</keyword>
<keyword evidence="7" id="KW-1185">Reference proteome</keyword>
<evidence type="ECO:0000256" key="4">
    <source>
        <dbReference type="ARBA" id="ARBA00023136"/>
    </source>
</evidence>
<evidence type="ECO:0000256" key="2">
    <source>
        <dbReference type="ARBA" id="ARBA00022692"/>
    </source>
</evidence>
<accession>A0ABT3FHH3</accession>
<evidence type="ECO:0000256" key="3">
    <source>
        <dbReference type="ARBA" id="ARBA00022989"/>
    </source>
</evidence>
<keyword evidence="3 5" id="KW-1133">Transmembrane helix</keyword>
<evidence type="ECO:0000313" key="7">
    <source>
        <dbReference type="Proteomes" id="UP001061999"/>
    </source>
</evidence>
<evidence type="ECO:0000256" key="1">
    <source>
        <dbReference type="ARBA" id="ARBA00004141"/>
    </source>
</evidence>
<dbReference type="InterPro" id="IPR035906">
    <property type="entry name" value="MetI-like_sf"/>
</dbReference>